<keyword evidence="3" id="KW-0378">Hydrolase</keyword>
<dbReference type="STRING" id="1297742.A176_004990"/>
<dbReference type="CDD" id="cd02696">
    <property type="entry name" value="MurNAc-LAA"/>
    <property type="match status" value="1"/>
</dbReference>
<dbReference type="PANTHER" id="PTHR30404:SF0">
    <property type="entry name" value="N-ACETYLMURAMOYL-L-ALANINE AMIDASE AMIC"/>
    <property type="match status" value="1"/>
</dbReference>
<dbReference type="InterPro" id="IPR002508">
    <property type="entry name" value="MurNAc-LAA_cat"/>
</dbReference>
<proteinExistence type="predicted"/>
<evidence type="ECO:0000259" key="4">
    <source>
        <dbReference type="SMART" id="SM00646"/>
    </source>
</evidence>
<dbReference type="GO" id="GO:0008745">
    <property type="term" value="F:N-acetylmuramoyl-L-alanine amidase activity"/>
    <property type="evidence" value="ECO:0007669"/>
    <property type="project" value="UniProtKB-EC"/>
</dbReference>
<dbReference type="eggNOG" id="COG0860">
    <property type="taxonomic scope" value="Bacteria"/>
</dbReference>
<accession>A0A0H4X2K6</accession>
<dbReference type="EC" id="3.5.1.28" evidence="2"/>
<name>A0A0H4X2K6_9BACT</name>
<dbReference type="AlphaFoldDB" id="A0A0H4X2K6"/>
<dbReference type="SMART" id="SM00646">
    <property type="entry name" value="Ami_3"/>
    <property type="match status" value="1"/>
</dbReference>
<dbReference type="InterPro" id="IPR050695">
    <property type="entry name" value="N-acetylmuramoyl_amidase_3"/>
</dbReference>
<gene>
    <name evidence="5" type="ORF">A176_004990</name>
</gene>
<dbReference type="GO" id="GO:0009253">
    <property type="term" value="P:peptidoglycan catabolic process"/>
    <property type="evidence" value="ECO:0007669"/>
    <property type="project" value="InterPro"/>
</dbReference>
<evidence type="ECO:0000256" key="2">
    <source>
        <dbReference type="ARBA" id="ARBA00011901"/>
    </source>
</evidence>
<keyword evidence="6" id="KW-1185">Reference proteome</keyword>
<dbReference type="OrthoDB" id="9806267at2"/>
<dbReference type="Gene3D" id="3.40.630.40">
    <property type="entry name" value="Zn-dependent exopeptidases"/>
    <property type="match status" value="1"/>
</dbReference>
<organism evidence="5 6">
    <name type="scientific">Pseudomyxococcus hansupus</name>
    <dbReference type="NCBI Taxonomy" id="1297742"/>
    <lineage>
        <taxon>Bacteria</taxon>
        <taxon>Pseudomonadati</taxon>
        <taxon>Myxococcota</taxon>
        <taxon>Myxococcia</taxon>
        <taxon>Myxococcales</taxon>
        <taxon>Cystobacterineae</taxon>
        <taxon>Myxococcaceae</taxon>
        <taxon>Pseudomyxococcus</taxon>
    </lineage>
</organism>
<dbReference type="EMBL" id="CP012109">
    <property type="protein sequence ID" value="AKQ68078.1"/>
    <property type="molecule type" value="Genomic_DNA"/>
</dbReference>
<evidence type="ECO:0000313" key="5">
    <source>
        <dbReference type="EMBL" id="AKQ68078.1"/>
    </source>
</evidence>
<reference evidence="5 6" key="1">
    <citation type="journal article" date="2016" name="PLoS ONE">
        <title>Complete Genome Sequence and Comparative Genomics of a Novel Myxobacterium Myxococcus hansupus.</title>
        <authorList>
            <person name="Sharma G."/>
            <person name="Narwani T."/>
            <person name="Subramanian S."/>
        </authorList>
    </citation>
    <scope>NUCLEOTIDE SEQUENCE [LARGE SCALE GENOMIC DNA]</scope>
    <source>
        <strain evidence="6">mixupus</strain>
    </source>
</reference>
<evidence type="ECO:0000313" key="6">
    <source>
        <dbReference type="Proteomes" id="UP000009026"/>
    </source>
</evidence>
<dbReference type="KEGG" id="mym:A176_004990"/>
<dbReference type="GO" id="GO:0030288">
    <property type="term" value="C:outer membrane-bounded periplasmic space"/>
    <property type="evidence" value="ECO:0007669"/>
    <property type="project" value="TreeGrafter"/>
</dbReference>
<evidence type="ECO:0000256" key="3">
    <source>
        <dbReference type="ARBA" id="ARBA00022801"/>
    </source>
</evidence>
<evidence type="ECO:0000256" key="1">
    <source>
        <dbReference type="ARBA" id="ARBA00001561"/>
    </source>
</evidence>
<feature type="domain" description="MurNAc-LAA" evidence="4">
    <location>
        <begin position="90"/>
        <end position="246"/>
    </location>
</feature>
<dbReference type="RefSeq" id="WP_002637342.1">
    <property type="nucleotide sequence ID" value="NZ_CP012109.1"/>
</dbReference>
<protein>
    <recommendedName>
        <fullName evidence="2">N-acetylmuramoyl-L-alanine amidase</fullName>
        <ecNumber evidence="2">3.5.1.28</ecNumber>
    </recommendedName>
</protein>
<dbReference type="SUPFAM" id="SSF53187">
    <property type="entry name" value="Zn-dependent exopeptidases"/>
    <property type="match status" value="1"/>
</dbReference>
<sequence length="269" mass="29091">MPSPRRPLLGLLSLLWLVPVIAGAAERPARIIIDPGHGGAKEGAKGPGKLREKDVALQISLRLRDKLEAAGGDVYLTREQDALVTLTERVAWTNDHKPDLFISVHANSMPTKKMRARTEGIETYFLSANASGDAALAVADRENAEAPMSRAARTDSTLAFILQDLARTEAHADSSRLAYAIHPRLIRSTRAANRGVQQAPFFVLSGVECPAVLLEVGYISHPVEGPRLGRPEYQEKLAAAITEGVLAFLKETRRRDAVRGTEVAGPVSP</sequence>
<dbReference type="PATRIC" id="fig|1297742.4.peg.5035"/>
<dbReference type="Pfam" id="PF01520">
    <property type="entry name" value="Amidase_3"/>
    <property type="match status" value="1"/>
</dbReference>
<dbReference type="Proteomes" id="UP000009026">
    <property type="component" value="Chromosome"/>
</dbReference>
<dbReference type="PANTHER" id="PTHR30404">
    <property type="entry name" value="N-ACETYLMURAMOYL-L-ALANINE AMIDASE"/>
    <property type="match status" value="1"/>
</dbReference>
<comment type="catalytic activity">
    <reaction evidence="1">
        <text>Hydrolyzes the link between N-acetylmuramoyl residues and L-amino acid residues in certain cell-wall glycopeptides.</text>
        <dbReference type="EC" id="3.5.1.28"/>
    </reaction>
</comment>